<keyword evidence="1 2" id="KW-0728">SH3 domain</keyword>
<dbReference type="GeneID" id="27310219"/>
<dbReference type="CDD" id="cd00174">
    <property type="entry name" value="SH3"/>
    <property type="match status" value="1"/>
</dbReference>
<dbReference type="Gene3D" id="2.30.30.40">
    <property type="entry name" value="SH3 Domains"/>
    <property type="match status" value="1"/>
</dbReference>
<proteinExistence type="predicted"/>
<gene>
    <name evidence="4" type="ORF">PV09_02246</name>
</gene>
<organism evidence="4 5">
    <name type="scientific">Verruconis gallopava</name>
    <dbReference type="NCBI Taxonomy" id="253628"/>
    <lineage>
        <taxon>Eukaryota</taxon>
        <taxon>Fungi</taxon>
        <taxon>Dikarya</taxon>
        <taxon>Ascomycota</taxon>
        <taxon>Pezizomycotina</taxon>
        <taxon>Dothideomycetes</taxon>
        <taxon>Pleosporomycetidae</taxon>
        <taxon>Venturiales</taxon>
        <taxon>Sympoventuriaceae</taxon>
        <taxon>Verruconis</taxon>
    </lineage>
</organism>
<accession>A0A0D2AKQ0</accession>
<dbReference type="EMBL" id="KN847533">
    <property type="protein sequence ID" value="KIW07403.1"/>
    <property type="molecule type" value="Genomic_DNA"/>
</dbReference>
<dbReference type="InterPro" id="IPR001452">
    <property type="entry name" value="SH3_domain"/>
</dbReference>
<dbReference type="SMART" id="SM00326">
    <property type="entry name" value="SH3"/>
    <property type="match status" value="1"/>
</dbReference>
<dbReference type="PROSITE" id="PS50002">
    <property type="entry name" value="SH3"/>
    <property type="match status" value="1"/>
</dbReference>
<dbReference type="Proteomes" id="UP000053259">
    <property type="component" value="Unassembled WGS sequence"/>
</dbReference>
<sequence>MDFRSKPAEKAVPSGFPQGRLLHALPATATHSYKARDSLELTLTRNQSLRILEAKGDWWYIARTTAGDEGWVPSSYIKLLATPQSLETHTFYLAWSQSVAEAILGGSKSSKGHRLDACSFPWLPPEICTCEEPSCRLRKQEQRPGACAHDVESLMKGVGGTRYGAGWLWRQSLMWHPDRFIKKFSDEFVVDGMRAVAEMFTILTELSLQERERERKEKEKVELGI</sequence>
<dbReference type="InterPro" id="IPR036028">
    <property type="entry name" value="SH3-like_dom_sf"/>
</dbReference>
<dbReference type="STRING" id="253628.A0A0D2AKQ0"/>
<evidence type="ECO:0000313" key="4">
    <source>
        <dbReference type="EMBL" id="KIW07403.1"/>
    </source>
</evidence>
<dbReference type="AlphaFoldDB" id="A0A0D2AKQ0"/>
<dbReference type="OrthoDB" id="26539at2759"/>
<evidence type="ECO:0000256" key="2">
    <source>
        <dbReference type="PROSITE-ProRule" id="PRU00192"/>
    </source>
</evidence>
<dbReference type="VEuPathDB" id="FungiDB:PV09_02246"/>
<dbReference type="InParanoid" id="A0A0D2AKQ0"/>
<dbReference type="Pfam" id="PF00018">
    <property type="entry name" value="SH3_1"/>
    <property type="match status" value="1"/>
</dbReference>
<feature type="domain" description="SH3" evidence="3">
    <location>
        <begin position="22"/>
        <end position="82"/>
    </location>
</feature>
<name>A0A0D2AKQ0_9PEZI</name>
<dbReference type="HOGENOM" id="CLU_1230740_0_0_1"/>
<evidence type="ECO:0000256" key="1">
    <source>
        <dbReference type="ARBA" id="ARBA00022443"/>
    </source>
</evidence>
<keyword evidence="5" id="KW-1185">Reference proteome</keyword>
<evidence type="ECO:0000259" key="3">
    <source>
        <dbReference type="PROSITE" id="PS50002"/>
    </source>
</evidence>
<dbReference type="SUPFAM" id="SSF50044">
    <property type="entry name" value="SH3-domain"/>
    <property type="match status" value="1"/>
</dbReference>
<dbReference type="RefSeq" id="XP_016217272.1">
    <property type="nucleotide sequence ID" value="XM_016355256.1"/>
</dbReference>
<evidence type="ECO:0000313" key="5">
    <source>
        <dbReference type="Proteomes" id="UP000053259"/>
    </source>
</evidence>
<protein>
    <recommendedName>
        <fullName evidence="3">SH3 domain-containing protein</fullName>
    </recommendedName>
</protein>
<reference evidence="4 5" key="1">
    <citation type="submission" date="2015-01" db="EMBL/GenBank/DDBJ databases">
        <title>The Genome Sequence of Ochroconis gallopava CBS43764.</title>
        <authorList>
            <consortium name="The Broad Institute Genomics Platform"/>
            <person name="Cuomo C."/>
            <person name="de Hoog S."/>
            <person name="Gorbushina A."/>
            <person name="Stielow B."/>
            <person name="Teixiera M."/>
            <person name="Abouelleil A."/>
            <person name="Chapman S.B."/>
            <person name="Priest M."/>
            <person name="Young S.K."/>
            <person name="Wortman J."/>
            <person name="Nusbaum C."/>
            <person name="Birren B."/>
        </authorList>
    </citation>
    <scope>NUCLEOTIDE SEQUENCE [LARGE SCALE GENOMIC DNA]</scope>
    <source>
        <strain evidence="4 5">CBS 43764</strain>
    </source>
</reference>